<feature type="region of interest" description="Disordered" evidence="1">
    <location>
        <begin position="1"/>
        <end position="42"/>
    </location>
</feature>
<organism evidence="2 3">
    <name type="scientific">Kluyvera genomosp. 2</name>
    <dbReference type="NCBI Taxonomy" id="2774054"/>
    <lineage>
        <taxon>Bacteria</taxon>
        <taxon>Pseudomonadati</taxon>
        <taxon>Pseudomonadota</taxon>
        <taxon>Gammaproteobacteria</taxon>
        <taxon>Enterobacterales</taxon>
        <taxon>Enterobacteriaceae</taxon>
        <taxon>Kluyvera</taxon>
    </lineage>
</organism>
<evidence type="ECO:0000313" key="2">
    <source>
        <dbReference type="EMBL" id="PSR44233.1"/>
    </source>
</evidence>
<evidence type="ECO:0000256" key="1">
    <source>
        <dbReference type="SAM" id="MobiDB-lite"/>
    </source>
</evidence>
<keyword evidence="3" id="KW-1185">Reference proteome</keyword>
<name>A0A2T2XV89_9ENTR</name>
<proteinExistence type="predicted"/>
<sequence length="82" mass="8794">MARNPQGFGGDWRPRSGCLAEWGSTTGTQRGPGAEGGQLPAFASGSGHRCTAAVSESGQEKIKRLCVYLLLKNNKLRINPRH</sequence>
<protein>
    <submittedName>
        <fullName evidence="2">Uncharacterized protein</fullName>
    </submittedName>
</protein>
<dbReference type="EMBL" id="PYHO01000040">
    <property type="protein sequence ID" value="PSR44233.1"/>
    <property type="molecule type" value="Genomic_DNA"/>
</dbReference>
<reference evidence="2 3" key="1">
    <citation type="submission" date="2018-03" db="EMBL/GenBank/DDBJ databases">
        <title>First report of an OXA-48+CTX-M-M-producing Kluyvera ascorbata clone recovered from patients admitted in a University Hospital in Madrid, Spain.</title>
        <authorList>
            <person name="Hernandez-Garcia M."/>
            <person name="Leon-Sampedro R."/>
            <person name="Perez-Viso B."/>
            <person name="Morosini M.I."/>
            <person name="Lopez-Fresnena N."/>
            <person name="Coque T.M."/>
            <person name="Bonten M."/>
            <person name="Malhotra-Kumar S."/>
            <person name="Ruiz-Garbajosa P."/>
            <person name="Canton R."/>
        </authorList>
    </citation>
    <scope>NUCLEOTIDE SEQUENCE [LARGE SCALE GENOMIC DNA]</scope>
    <source>
        <strain evidence="2 3">KA2</strain>
    </source>
</reference>
<evidence type="ECO:0000313" key="3">
    <source>
        <dbReference type="Proteomes" id="UP000240892"/>
    </source>
</evidence>
<gene>
    <name evidence="2" type="ORF">C8256_24370</name>
</gene>
<dbReference type="Proteomes" id="UP000240892">
    <property type="component" value="Unassembled WGS sequence"/>
</dbReference>
<accession>A0A2T2XV89</accession>
<dbReference type="AlphaFoldDB" id="A0A2T2XV89"/>
<comment type="caution">
    <text evidence="2">The sequence shown here is derived from an EMBL/GenBank/DDBJ whole genome shotgun (WGS) entry which is preliminary data.</text>
</comment>